<gene>
    <name evidence="1" type="ORF">HDID_LOCUS3761</name>
</gene>
<organism evidence="3">
    <name type="scientific">Hymenolepis diminuta</name>
    <name type="common">Rat tapeworm</name>
    <dbReference type="NCBI Taxonomy" id="6216"/>
    <lineage>
        <taxon>Eukaryota</taxon>
        <taxon>Metazoa</taxon>
        <taxon>Spiralia</taxon>
        <taxon>Lophotrochozoa</taxon>
        <taxon>Platyhelminthes</taxon>
        <taxon>Cestoda</taxon>
        <taxon>Eucestoda</taxon>
        <taxon>Cyclophyllidea</taxon>
        <taxon>Hymenolepididae</taxon>
        <taxon>Hymenolepis</taxon>
    </lineage>
</organism>
<name>A0A158QDU9_HYMDI</name>
<proteinExistence type="predicted"/>
<protein>
    <submittedName>
        <fullName evidence="3">DUF4604 domain-containing protein</fullName>
    </submittedName>
</protein>
<sequence>MASEALSKKFSVISFVSKGSSNRDHIVEEEKIEELPESSPIDDVVVPIDDDIETVEEDGEFGLYEHEYGTRPPIPSVLHKLSTYTGGIEPTANETKLLRHKQATRKPSQALASFVRVSGEFISSRKER</sequence>
<dbReference type="EMBL" id="UYSG01001227">
    <property type="protein sequence ID" value="VDL38609.1"/>
    <property type="molecule type" value="Genomic_DNA"/>
</dbReference>
<evidence type="ECO:0000313" key="2">
    <source>
        <dbReference type="Proteomes" id="UP000274504"/>
    </source>
</evidence>
<accession>A0A158QDU9</accession>
<evidence type="ECO:0000313" key="1">
    <source>
        <dbReference type="EMBL" id="VDL38609.1"/>
    </source>
</evidence>
<dbReference type="WBParaSite" id="HDID_0000376301-mRNA-1">
    <property type="protein sequence ID" value="HDID_0000376301-mRNA-1"/>
    <property type="gene ID" value="HDID_0000376301"/>
</dbReference>
<evidence type="ECO:0000313" key="3">
    <source>
        <dbReference type="WBParaSite" id="HDID_0000376301-mRNA-1"/>
    </source>
</evidence>
<dbReference type="Proteomes" id="UP000274504">
    <property type="component" value="Unassembled WGS sequence"/>
</dbReference>
<reference evidence="3" key="1">
    <citation type="submission" date="2016-04" db="UniProtKB">
        <authorList>
            <consortium name="WormBaseParasite"/>
        </authorList>
    </citation>
    <scope>IDENTIFICATION</scope>
</reference>
<dbReference type="OrthoDB" id="2020542at2759"/>
<dbReference type="AlphaFoldDB" id="A0A158QDU9"/>
<reference evidence="1 2" key="2">
    <citation type="submission" date="2018-11" db="EMBL/GenBank/DDBJ databases">
        <authorList>
            <consortium name="Pathogen Informatics"/>
        </authorList>
    </citation>
    <scope>NUCLEOTIDE SEQUENCE [LARGE SCALE GENOMIC DNA]</scope>
</reference>